<feature type="compositionally biased region" description="Low complexity" evidence="1">
    <location>
        <begin position="185"/>
        <end position="219"/>
    </location>
</feature>
<evidence type="ECO:0000259" key="3">
    <source>
        <dbReference type="Pfam" id="PF05239"/>
    </source>
</evidence>
<evidence type="ECO:0000313" key="4">
    <source>
        <dbReference type="EMBL" id="GJD90197.1"/>
    </source>
</evidence>
<feature type="region of interest" description="Disordered" evidence="1">
    <location>
        <begin position="23"/>
        <end position="82"/>
    </location>
</feature>
<dbReference type="SUPFAM" id="SSF50346">
    <property type="entry name" value="PRC-barrel domain"/>
    <property type="match status" value="1"/>
</dbReference>
<sequence>MFRLDRMIATATITLWAAVAAAQTPPGGEGPATQAPGSQAPGAQAPATPPPAAPMAPAAQNPPAVPAPTGPQPQAQQQGTPATVLDTQDYESLLGKGVRGANGDEFGRIIDVVIDKDGRPRAAIIDFGGFLGVGSRKIAVDWRALRFNTDGKPGRISLQLSRNQVRVSPEYKAGEPIVVLGPASPATAEGEPAAQPQPQSQTQPSAAAQPAPAPAVQTPPSAPEKAPDK</sequence>
<dbReference type="InterPro" id="IPR011033">
    <property type="entry name" value="PRC_barrel-like_sf"/>
</dbReference>
<feature type="signal peptide" evidence="2">
    <location>
        <begin position="1"/>
        <end position="22"/>
    </location>
</feature>
<dbReference type="AlphaFoldDB" id="A0AAV4ZPT0"/>
<feature type="domain" description="PRC-barrel" evidence="3">
    <location>
        <begin position="90"/>
        <end position="150"/>
    </location>
</feature>
<feature type="region of interest" description="Disordered" evidence="1">
    <location>
        <begin position="180"/>
        <end position="229"/>
    </location>
</feature>
<evidence type="ECO:0000256" key="2">
    <source>
        <dbReference type="SAM" id="SignalP"/>
    </source>
</evidence>
<reference evidence="4" key="2">
    <citation type="submission" date="2021-08" db="EMBL/GenBank/DDBJ databases">
        <authorList>
            <person name="Tani A."/>
            <person name="Ola A."/>
            <person name="Ogura Y."/>
            <person name="Katsura K."/>
            <person name="Hayashi T."/>
        </authorList>
    </citation>
    <scope>NUCLEOTIDE SEQUENCE</scope>
    <source>
        <strain evidence="4">DSM 16372</strain>
    </source>
</reference>
<dbReference type="PANTHER" id="PTHR36505">
    <property type="entry name" value="BLR1072 PROTEIN"/>
    <property type="match status" value="1"/>
</dbReference>
<dbReference type="Pfam" id="PF05239">
    <property type="entry name" value="PRC"/>
    <property type="match status" value="1"/>
</dbReference>
<reference evidence="4" key="1">
    <citation type="journal article" date="2016" name="Front. Microbiol.">
        <title>Genome Sequence of the Piezophilic, Mesophilic Sulfate-Reducing Bacterium Desulfovibrio indicus J2T.</title>
        <authorList>
            <person name="Cao J."/>
            <person name="Maignien L."/>
            <person name="Shao Z."/>
            <person name="Alain K."/>
            <person name="Jebbar M."/>
        </authorList>
    </citation>
    <scope>NUCLEOTIDE SEQUENCE</scope>
    <source>
        <strain evidence="4">DSM 16372</strain>
    </source>
</reference>
<accession>A0AAV4ZPT0</accession>
<organism evidence="4 5">
    <name type="scientific">Methylobacterium hispanicum</name>
    <dbReference type="NCBI Taxonomy" id="270350"/>
    <lineage>
        <taxon>Bacteria</taxon>
        <taxon>Pseudomonadati</taxon>
        <taxon>Pseudomonadota</taxon>
        <taxon>Alphaproteobacteria</taxon>
        <taxon>Hyphomicrobiales</taxon>
        <taxon>Methylobacteriaceae</taxon>
        <taxon>Methylobacterium</taxon>
    </lineage>
</organism>
<keyword evidence="5" id="KW-1185">Reference proteome</keyword>
<feature type="chain" id="PRO_5043562624" description="PRC-barrel domain-containing protein" evidence="2">
    <location>
        <begin position="23"/>
        <end position="229"/>
    </location>
</feature>
<dbReference type="Gene3D" id="2.30.30.240">
    <property type="entry name" value="PRC-barrel domain"/>
    <property type="match status" value="1"/>
</dbReference>
<name>A0AAV4ZPT0_9HYPH</name>
<dbReference type="EMBL" id="BPQO01000016">
    <property type="protein sequence ID" value="GJD90197.1"/>
    <property type="molecule type" value="Genomic_DNA"/>
</dbReference>
<dbReference type="RefSeq" id="WP_373324126.1">
    <property type="nucleotide sequence ID" value="NZ_BPQO01000016.1"/>
</dbReference>
<comment type="caution">
    <text evidence="4">The sequence shown here is derived from an EMBL/GenBank/DDBJ whole genome shotgun (WGS) entry which is preliminary data.</text>
</comment>
<dbReference type="InterPro" id="IPR027275">
    <property type="entry name" value="PRC-brl_dom"/>
</dbReference>
<dbReference type="PANTHER" id="PTHR36505:SF1">
    <property type="entry name" value="BLR1072 PROTEIN"/>
    <property type="match status" value="1"/>
</dbReference>
<keyword evidence="2" id="KW-0732">Signal</keyword>
<dbReference type="Proteomes" id="UP001055247">
    <property type="component" value="Unassembled WGS sequence"/>
</dbReference>
<evidence type="ECO:0000313" key="5">
    <source>
        <dbReference type="Proteomes" id="UP001055247"/>
    </source>
</evidence>
<feature type="compositionally biased region" description="Low complexity" evidence="1">
    <location>
        <begin position="72"/>
        <end position="82"/>
    </location>
</feature>
<proteinExistence type="predicted"/>
<feature type="compositionally biased region" description="Low complexity" evidence="1">
    <location>
        <begin position="31"/>
        <end position="46"/>
    </location>
</feature>
<protein>
    <recommendedName>
        <fullName evidence="3">PRC-barrel domain-containing protein</fullName>
    </recommendedName>
</protein>
<evidence type="ECO:0000256" key="1">
    <source>
        <dbReference type="SAM" id="MobiDB-lite"/>
    </source>
</evidence>
<gene>
    <name evidence="4" type="ORF">BHAOGJBA_3732</name>
</gene>